<dbReference type="EMBL" id="JAKIXB020000002">
    <property type="protein sequence ID" value="KAL1611244.1"/>
    <property type="molecule type" value="Genomic_DNA"/>
</dbReference>
<protein>
    <submittedName>
        <fullName evidence="1">Uncharacterized protein</fullName>
    </submittedName>
</protein>
<keyword evidence="2" id="KW-1185">Reference proteome</keyword>
<organism evidence="1 2">
    <name type="scientific">Nothophoma quercina</name>
    <dbReference type="NCBI Taxonomy" id="749835"/>
    <lineage>
        <taxon>Eukaryota</taxon>
        <taxon>Fungi</taxon>
        <taxon>Dikarya</taxon>
        <taxon>Ascomycota</taxon>
        <taxon>Pezizomycotina</taxon>
        <taxon>Dothideomycetes</taxon>
        <taxon>Pleosporomycetidae</taxon>
        <taxon>Pleosporales</taxon>
        <taxon>Pleosporineae</taxon>
        <taxon>Didymellaceae</taxon>
        <taxon>Nothophoma</taxon>
    </lineage>
</organism>
<comment type="caution">
    <text evidence="1">The sequence shown here is derived from an EMBL/GenBank/DDBJ whole genome shotgun (WGS) entry which is preliminary data.</text>
</comment>
<accession>A0ABR3S3J7</accession>
<name>A0ABR3S3J7_9PLEO</name>
<sequence>MFLYGDTVMLYSIPINVLKLSRQEQAAESWDMYNHPPFSPLGRDYDHWLNWWNEPTALDLANRLDSDNDSPIWPVSLSGTEISKLPDICELAIQTRPDILIWAFTYTSQCKTWRLHKYADPVVRSKQFIDRSGLAHNSYSIDETSDVIMQDAPPPSVASSAIDLHVEREEWERPAAERSVVVGGFDGNGSGVLERIPKALAVENDSWVDEIDVVGCKDAWFEAGGDVVTWYEV</sequence>
<evidence type="ECO:0000313" key="1">
    <source>
        <dbReference type="EMBL" id="KAL1611244.1"/>
    </source>
</evidence>
<reference evidence="1 2" key="1">
    <citation type="submission" date="2024-02" db="EMBL/GenBank/DDBJ databases">
        <title>De novo assembly and annotation of 12 fungi associated with fruit tree decline syndrome in Ontario, Canada.</title>
        <authorList>
            <person name="Sulman M."/>
            <person name="Ellouze W."/>
            <person name="Ilyukhin E."/>
        </authorList>
    </citation>
    <scope>NUCLEOTIDE SEQUENCE [LARGE SCALE GENOMIC DNA]</scope>
    <source>
        <strain evidence="1 2">M97-236</strain>
    </source>
</reference>
<dbReference type="Proteomes" id="UP001521222">
    <property type="component" value="Unassembled WGS sequence"/>
</dbReference>
<evidence type="ECO:0000313" key="2">
    <source>
        <dbReference type="Proteomes" id="UP001521222"/>
    </source>
</evidence>
<gene>
    <name evidence="1" type="ORF">SLS59_000885</name>
</gene>
<proteinExistence type="predicted"/>